<evidence type="ECO:0000256" key="1">
    <source>
        <dbReference type="ARBA" id="ARBA00006914"/>
    </source>
</evidence>
<sequence>MVKLKTKPSIAGDLKLVERIEKLDLAGENKLLDADYIATRLRTSYSEYNRKPYKGFLSQVEKAIDQIINSISSDENDPDESGDEDNGMVEDNISKSKVVAKKIEQPEVITIRDGPSNLNDSLTSSYKQNQPAVATATAANNKRSRDTITISNEPITIDLPQQITTPTSSAANTPSPMTPKQTKKKAKRERHDPSVSSILTSKGTGTSNSLIPSVNFSNLGGIEGCLKEIREHIEYPICHPEIYRYLGVDPPRGILLHGPPGCGKTLLANAIAGELKVPLFAISAPEIASGVSGESEAKIRTLFMNAIAQAPCIIFIDEIDSIAPKRESASKDMERRIVSQLLTCMDSLNYSNNSSNNNSSNSSEENSMVDENSTIEENNNKTTNSSPKGHVVVIGATNRPESIDTALRIGGRFDKEICLGIPDSSSRQKILKVITSKMKLAPDFDYEEIATLTPGYVGADINLLVKESAVNSINRIFNISSSSQKDNNNNINNNCNGSLQEMIKSRIPLNTDQLHHLYIEMSDFKQAIKKVIPAAKREGFATIPNVSWDDVGALSGVREELTNSILRPIKYPKKYKSMGIDSPAGVLMYGPPGCGKTLLAKAIANECQANFISVKGPELLNKYVGESERAVRQVFQRAAASSPCVIFFDEFDALAPKRGGEGNHSTERVVNQLLTEMDGLEKRSEVFIIAATNRPDIIDAAMCRPGRLDKMVYVPLPSPEERVEILKTLTAKIPTDQDVDLSTIGLDKRTHAFSGADLSLLVKEAANRAISRGFDVPTDTKDHKDVVTMDDFLFALSKIKPSVSRKDELMYNKLNSDINKSRTDGQQKIKSIITPDLPQLPIDPLSTPPPTSIDPMQE</sequence>
<proteinExistence type="inferred from homology"/>
<feature type="compositionally biased region" description="Low complexity" evidence="4">
    <location>
        <begin position="164"/>
        <end position="179"/>
    </location>
</feature>
<dbReference type="GO" id="GO:0016887">
    <property type="term" value="F:ATP hydrolysis activity"/>
    <property type="evidence" value="ECO:0007669"/>
    <property type="project" value="InterPro"/>
</dbReference>
<dbReference type="PANTHER" id="PTHR23077">
    <property type="entry name" value="AAA-FAMILY ATPASE"/>
    <property type="match status" value="1"/>
</dbReference>
<evidence type="ECO:0000259" key="5">
    <source>
        <dbReference type="SMART" id="SM00382"/>
    </source>
</evidence>
<feature type="compositionally biased region" description="Low complexity" evidence="4">
    <location>
        <begin position="349"/>
        <end position="366"/>
    </location>
</feature>
<evidence type="ECO:0000256" key="3">
    <source>
        <dbReference type="ARBA" id="ARBA00022840"/>
    </source>
</evidence>
<feature type="region of interest" description="Disordered" evidence="4">
    <location>
        <begin position="818"/>
        <end position="858"/>
    </location>
</feature>
<dbReference type="GO" id="GO:0005634">
    <property type="term" value="C:nucleus"/>
    <property type="evidence" value="ECO:0007669"/>
    <property type="project" value="TreeGrafter"/>
</dbReference>
<dbReference type="FunFam" id="1.10.8.60:FF:000185">
    <property type="entry name" value="CBN-MAC-1 protein"/>
    <property type="match status" value="1"/>
</dbReference>
<dbReference type="Gene3D" id="1.10.10.2010">
    <property type="match status" value="1"/>
</dbReference>
<comment type="caution">
    <text evidence="6">The sequence shown here is derived from an EMBL/GenBank/DDBJ whole genome shotgun (WGS) entry which is preliminary data.</text>
</comment>
<feature type="region of interest" description="Disordered" evidence="4">
    <location>
        <begin position="161"/>
        <end position="201"/>
    </location>
</feature>
<evidence type="ECO:0000256" key="4">
    <source>
        <dbReference type="SAM" id="MobiDB-lite"/>
    </source>
</evidence>
<gene>
    <name evidence="6" type="ORF">CYY_005831</name>
</gene>
<dbReference type="AlphaFoldDB" id="A0A8J4V6H6"/>
<evidence type="ECO:0000313" key="7">
    <source>
        <dbReference type="Proteomes" id="UP000695562"/>
    </source>
</evidence>
<feature type="region of interest" description="Disordered" evidence="4">
    <location>
        <begin position="349"/>
        <end position="391"/>
    </location>
</feature>
<feature type="domain" description="AAA+ ATPase" evidence="5">
    <location>
        <begin position="250"/>
        <end position="423"/>
    </location>
</feature>
<evidence type="ECO:0000256" key="2">
    <source>
        <dbReference type="ARBA" id="ARBA00022741"/>
    </source>
</evidence>
<dbReference type="SMART" id="SM00382">
    <property type="entry name" value="AAA"/>
    <property type="match status" value="2"/>
</dbReference>
<dbReference type="GO" id="GO:0042254">
    <property type="term" value="P:ribosome biogenesis"/>
    <property type="evidence" value="ECO:0007669"/>
    <property type="project" value="TreeGrafter"/>
</dbReference>
<dbReference type="Pfam" id="PF16725">
    <property type="entry name" value="Nucleolin_bd"/>
    <property type="match status" value="1"/>
</dbReference>
<dbReference type="PANTHER" id="PTHR23077:SF171">
    <property type="entry name" value="NUCLEAR VALOSIN-CONTAINING PROTEIN-LIKE"/>
    <property type="match status" value="1"/>
</dbReference>
<evidence type="ECO:0000313" key="6">
    <source>
        <dbReference type="EMBL" id="KAF2072854.1"/>
    </source>
</evidence>
<dbReference type="InterPro" id="IPR027417">
    <property type="entry name" value="P-loop_NTPase"/>
</dbReference>
<feature type="compositionally biased region" description="Acidic residues" evidence="4">
    <location>
        <begin position="74"/>
        <end position="88"/>
    </location>
</feature>
<dbReference type="InterPro" id="IPR038100">
    <property type="entry name" value="NLV2_N_sf"/>
</dbReference>
<dbReference type="OrthoDB" id="27435at2759"/>
<keyword evidence="7" id="KW-1185">Reference proteome</keyword>
<dbReference type="InterPro" id="IPR003959">
    <property type="entry name" value="ATPase_AAA_core"/>
</dbReference>
<feature type="compositionally biased region" description="Polar residues" evidence="4">
    <location>
        <begin position="369"/>
        <end position="387"/>
    </location>
</feature>
<accession>A0A8J4V6H6</accession>
<feature type="compositionally biased region" description="Polar residues" evidence="4">
    <location>
        <begin position="116"/>
        <end position="140"/>
    </location>
</feature>
<keyword evidence="2" id="KW-0547">Nucleotide-binding</keyword>
<reference evidence="6" key="1">
    <citation type="submission" date="2020-01" db="EMBL/GenBank/DDBJ databases">
        <title>Development of genomics and gene disruption for Polysphondylium violaceum indicates a role for the polyketide synthase stlB in stalk morphogenesis.</title>
        <authorList>
            <person name="Narita B."/>
            <person name="Kawabe Y."/>
            <person name="Kin K."/>
            <person name="Saito T."/>
            <person name="Gibbs R."/>
            <person name="Kuspa A."/>
            <person name="Muzny D."/>
            <person name="Queller D."/>
            <person name="Richards S."/>
            <person name="Strassman J."/>
            <person name="Sucgang R."/>
            <person name="Worley K."/>
            <person name="Schaap P."/>
        </authorList>
    </citation>
    <scope>NUCLEOTIDE SEQUENCE</scope>
    <source>
        <strain evidence="6">QSvi11</strain>
    </source>
</reference>
<dbReference type="InterPro" id="IPR041569">
    <property type="entry name" value="AAA_lid_3"/>
</dbReference>
<dbReference type="EMBL" id="AJWJ01000243">
    <property type="protein sequence ID" value="KAF2072854.1"/>
    <property type="molecule type" value="Genomic_DNA"/>
</dbReference>
<dbReference type="InterPro" id="IPR031996">
    <property type="entry name" value="NVL2_nucleolin-bd"/>
</dbReference>
<dbReference type="InterPro" id="IPR003593">
    <property type="entry name" value="AAA+_ATPase"/>
</dbReference>
<feature type="region of interest" description="Disordered" evidence="4">
    <location>
        <begin position="112"/>
        <end position="140"/>
    </location>
</feature>
<dbReference type="SUPFAM" id="SSF52540">
    <property type="entry name" value="P-loop containing nucleoside triphosphate hydrolases"/>
    <property type="match status" value="2"/>
</dbReference>
<dbReference type="GO" id="GO:0003723">
    <property type="term" value="F:RNA binding"/>
    <property type="evidence" value="ECO:0007669"/>
    <property type="project" value="TreeGrafter"/>
</dbReference>
<protein>
    <recommendedName>
        <fullName evidence="5">AAA+ ATPase domain-containing protein</fullName>
    </recommendedName>
</protein>
<dbReference type="CDD" id="cd19518">
    <property type="entry name" value="RecA-like_NVL_r1-like"/>
    <property type="match status" value="1"/>
</dbReference>
<feature type="region of interest" description="Disordered" evidence="4">
    <location>
        <begin position="70"/>
        <end position="92"/>
    </location>
</feature>
<dbReference type="Gene3D" id="3.40.50.300">
    <property type="entry name" value="P-loop containing nucleotide triphosphate hydrolases"/>
    <property type="match status" value="2"/>
</dbReference>
<dbReference type="Proteomes" id="UP000695562">
    <property type="component" value="Unassembled WGS sequence"/>
</dbReference>
<feature type="domain" description="AAA+ ATPase" evidence="5">
    <location>
        <begin position="582"/>
        <end position="718"/>
    </location>
</feature>
<dbReference type="GO" id="GO:0005524">
    <property type="term" value="F:ATP binding"/>
    <property type="evidence" value="ECO:0007669"/>
    <property type="project" value="UniProtKB-KW"/>
</dbReference>
<dbReference type="CDD" id="cd19530">
    <property type="entry name" value="RecA-like_NVL_r2-like"/>
    <property type="match status" value="1"/>
</dbReference>
<dbReference type="FunFam" id="3.40.50.300:FF:000149">
    <property type="entry name" value="Nuclear valosin-containing protein-like"/>
    <property type="match status" value="1"/>
</dbReference>
<dbReference type="GO" id="GO:1990275">
    <property type="term" value="F:preribosome binding"/>
    <property type="evidence" value="ECO:0007669"/>
    <property type="project" value="TreeGrafter"/>
</dbReference>
<dbReference type="Pfam" id="PF00004">
    <property type="entry name" value="AAA"/>
    <property type="match status" value="2"/>
</dbReference>
<dbReference type="InterPro" id="IPR050168">
    <property type="entry name" value="AAA_ATPase_domain"/>
</dbReference>
<keyword evidence="3" id="KW-0067">ATP-binding</keyword>
<dbReference type="Pfam" id="PF17862">
    <property type="entry name" value="AAA_lid_3"/>
    <property type="match status" value="2"/>
</dbReference>
<comment type="similarity">
    <text evidence="1">Belongs to the AAA ATPase family.</text>
</comment>
<organism evidence="6 7">
    <name type="scientific">Polysphondylium violaceum</name>
    <dbReference type="NCBI Taxonomy" id="133409"/>
    <lineage>
        <taxon>Eukaryota</taxon>
        <taxon>Amoebozoa</taxon>
        <taxon>Evosea</taxon>
        <taxon>Eumycetozoa</taxon>
        <taxon>Dictyostelia</taxon>
        <taxon>Dictyosteliales</taxon>
        <taxon>Dictyosteliaceae</taxon>
        <taxon>Polysphondylium</taxon>
    </lineage>
</organism>
<dbReference type="Gene3D" id="1.10.8.60">
    <property type="match status" value="2"/>
</dbReference>
<name>A0A8J4V6H6_9MYCE</name>